<feature type="compositionally biased region" description="Acidic residues" evidence="2">
    <location>
        <begin position="277"/>
        <end position="287"/>
    </location>
</feature>
<evidence type="ECO:0000256" key="1">
    <source>
        <dbReference type="PROSITE-ProRule" id="PRU00117"/>
    </source>
</evidence>
<dbReference type="Pfam" id="PF00013">
    <property type="entry name" value="KH_1"/>
    <property type="match status" value="1"/>
</dbReference>
<feature type="domain" description="K Homology" evidence="3">
    <location>
        <begin position="161"/>
        <end position="229"/>
    </location>
</feature>
<dbReference type="GO" id="GO:0003723">
    <property type="term" value="F:RNA binding"/>
    <property type="evidence" value="ECO:0007669"/>
    <property type="project" value="UniProtKB-UniRule"/>
</dbReference>
<dbReference type="PANTHER" id="PTHR13360:SF1">
    <property type="entry name" value="ACTIVATING SIGNAL COINTEGRATOR 1 COMPLEX SUBUNIT 1"/>
    <property type="match status" value="1"/>
</dbReference>
<sequence>MIAVRSLIRLDRAWQLAKANTCTSKRSQGCCSYYVVSCIRKQIGVKDIRSAMEWNRKRRMINTMSRPVGTQSSLDEDVNDETLILGELAESTLNSTSPQDNAEVSEAEGVLAESTYTSVAIKDNDEVKDGKPMLADSTAPSVLPNSVGDGDAEGVSMLSVEKHSVSLEVGSSLMHFIKGKSGSTQRSVEEEMGVKIIFPSSKEEDSIVIKGSSFESIARASEKIQVIIDQAIRSPNLDYSHFISLPLAIHPELVDKLDRFQNSILRGGDLKDVNENSGDDSDEDASNDEDKVEQSEKALDVAVEIKTAGDSDHVKVDLTGVPLISYARKASKSSTPKVSKSNTELGIDRSIFIKPKQFHLTVLMLKLWNKERVHAATEVLQNVASEVIDALEGRPVFVRLKGLDCMKGSLAKARVLYAPVEEIGTEDRLIRACQVIIDAYVKAGLVLERDATHKLKLHATVMNVRHRNRKKWGTKFDSFDARGIFTRYGSKPWGDYHIREAHLSQRFAYDDSGYYHCCASIPFPEDELQD</sequence>
<dbReference type="SUPFAM" id="SSF55144">
    <property type="entry name" value="LigT-like"/>
    <property type="match status" value="1"/>
</dbReference>
<dbReference type="InterPro" id="IPR009097">
    <property type="entry name" value="Cyclic_Pdiesterase"/>
</dbReference>
<dbReference type="PROSITE" id="PS50084">
    <property type="entry name" value="KH_TYPE_1"/>
    <property type="match status" value="1"/>
</dbReference>
<evidence type="ECO:0000259" key="3">
    <source>
        <dbReference type="SMART" id="SM00322"/>
    </source>
</evidence>
<protein>
    <recommendedName>
        <fullName evidence="3">K Homology domain-containing protein</fullName>
    </recommendedName>
</protein>
<keyword evidence="1" id="KW-0694">RNA-binding</keyword>
<dbReference type="Proteomes" id="UP001279734">
    <property type="component" value="Unassembled WGS sequence"/>
</dbReference>
<feature type="region of interest" description="Disordered" evidence="2">
    <location>
        <begin position="127"/>
        <end position="147"/>
    </location>
</feature>
<dbReference type="Gene3D" id="3.30.1370.10">
    <property type="entry name" value="K Homology domain, type 1"/>
    <property type="match status" value="1"/>
</dbReference>
<dbReference type="InterPro" id="IPR036612">
    <property type="entry name" value="KH_dom_type_1_sf"/>
</dbReference>
<proteinExistence type="predicted"/>
<keyword evidence="5" id="KW-1185">Reference proteome</keyword>
<comment type="caution">
    <text evidence="4">The sequence shown here is derived from an EMBL/GenBank/DDBJ whole genome shotgun (WGS) entry which is preliminary data.</text>
</comment>
<dbReference type="GO" id="GO:0006307">
    <property type="term" value="P:DNA alkylation repair"/>
    <property type="evidence" value="ECO:0007669"/>
    <property type="project" value="InterPro"/>
</dbReference>
<dbReference type="InterPro" id="IPR019510">
    <property type="entry name" value="AKAP7-like_phosphoesterase"/>
</dbReference>
<evidence type="ECO:0000313" key="4">
    <source>
        <dbReference type="EMBL" id="GMH14265.1"/>
    </source>
</evidence>
<feature type="region of interest" description="Disordered" evidence="2">
    <location>
        <begin position="268"/>
        <end position="296"/>
    </location>
</feature>
<dbReference type="Gene3D" id="3.90.1140.10">
    <property type="entry name" value="Cyclic phosphodiesterase"/>
    <property type="match status" value="1"/>
</dbReference>
<name>A0AAD3XS79_NEPGR</name>
<dbReference type="InterPro" id="IPR004087">
    <property type="entry name" value="KH_dom"/>
</dbReference>
<dbReference type="EMBL" id="BSYO01000013">
    <property type="protein sequence ID" value="GMH14265.1"/>
    <property type="molecule type" value="Genomic_DNA"/>
</dbReference>
<dbReference type="GO" id="GO:0005634">
    <property type="term" value="C:nucleus"/>
    <property type="evidence" value="ECO:0007669"/>
    <property type="project" value="TreeGrafter"/>
</dbReference>
<dbReference type="GO" id="GO:0006355">
    <property type="term" value="P:regulation of DNA-templated transcription"/>
    <property type="evidence" value="ECO:0007669"/>
    <property type="project" value="TreeGrafter"/>
</dbReference>
<dbReference type="PANTHER" id="PTHR13360">
    <property type="entry name" value="ACTIVATING SIGNAL COINTEGRATOR 1 COMPLEX SUBUNIT 1"/>
    <property type="match status" value="1"/>
</dbReference>
<gene>
    <name evidence="4" type="ORF">Nepgr_016106</name>
</gene>
<dbReference type="InterPro" id="IPR004088">
    <property type="entry name" value="KH_dom_type_1"/>
</dbReference>
<organism evidence="4 5">
    <name type="scientific">Nepenthes gracilis</name>
    <name type="common">Slender pitcher plant</name>
    <dbReference type="NCBI Taxonomy" id="150966"/>
    <lineage>
        <taxon>Eukaryota</taxon>
        <taxon>Viridiplantae</taxon>
        <taxon>Streptophyta</taxon>
        <taxon>Embryophyta</taxon>
        <taxon>Tracheophyta</taxon>
        <taxon>Spermatophyta</taxon>
        <taxon>Magnoliopsida</taxon>
        <taxon>eudicotyledons</taxon>
        <taxon>Gunneridae</taxon>
        <taxon>Pentapetalae</taxon>
        <taxon>Caryophyllales</taxon>
        <taxon>Nepenthaceae</taxon>
        <taxon>Nepenthes</taxon>
    </lineage>
</organism>
<dbReference type="SMART" id="SM00322">
    <property type="entry name" value="KH"/>
    <property type="match status" value="1"/>
</dbReference>
<dbReference type="AlphaFoldDB" id="A0AAD3XS79"/>
<evidence type="ECO:0000256" key="2">
    <source>
        <dbReference type="SAM" id="MobiDB-lite"/>
    </source>
</evidence>
<dbReference type="InterPro" id="IPR009210">
    <property type="entry name" value="ASCC1"/>
</dbReference>
<dbReference type="Pfam" id="PF10469">
    <property type="entry name" value="AKAP7_NLS"/>
    <property type="match status" value="1"/>
</dbReference>
<accession>A0AAD3XS79</accession>
<evidence type="ECO:0000313" key="5">
    <source>
        <dbReference type="Proteomes" id="UP001279734"/>
    </source>
</evidence>
<dbReference type="SUPFAM" id="SSF54791">
    <property type="entry name" value="Eukaryotic type KH-domain (KH-domain type I)"/>
    <property type="match status" value="1"/>
</dbReference>
<reference evidence="4" key="1">
    <citation type="submission" date="2023-05" db="EMBL/GenBank/DDBJ databases">
        <title>Nepenthes gracilis genome sequencing.</title>
        <authorList>
            <person name="Fukushima K."/>
        </authorList>
    </citation>
    <scope>NUCLEOTIDE SEQUENCE</scope>
    <source>
        <strain evidence="4">SING2019-196</strain>
    </source>
</reference>